<gene>
    <name evidence="1" type="ORF">LACBIDRAFT_309347</name>
</gene>
<sequence length="69" mass="7442">MAVPFAATLEALEKLPANPKNIVYIISGRDAFLGRRLVHGCLGCTGCWNSPSEALRMSCLSESSGFNRL</sequence>
<reference evidence="1 2" key="1">
    <citation type="journal article" date="2008" name="Nature">
        <title>The genome of Laccaria bicolor provides insights into mycorrhizal symbiosis.</title>
        <authorList>
            <person name="Martin F."/>
            <person name="Aerts A."/>
            <person name="Ahren D."/>
            <person name="Brun A."/>
            <person name="Danchin E.G.J."/>
            <person name="Duchaussoy F."/>
            <person name="Gibon J."/>
            <person name="Kohler A."/>
            <person name="Lindquist E."/>
            <person name="Pereda V."/>
            <person name="Salamov A."/>
            <person name="Shapiro H.J."/>
            <person name="Wuyts J."/>
            <person name="Blaudez D."/>
            <person name="Buee M."/>
            <person name="Brokstein P."/>
            <person name="Canbaeck B."/>
            <person name="Cohen D."/>
            <person name="Courty P.E."/>
            <person name="Coutinho P.M."/>
            <person name="Delaruelle C."/>
            <person name="Detter J.C."/>
            <person name="Deveau A."/>
            <person name="DiFazio S."/>
            <person name="Duplessis S."/>
            <person name="Fraissinet-Tachet L."/>
            <person name="Lucic E."/>
            <person name="Frey-Klett P."/>
            <person name="Fourrey C."/>
            <person name="Feussner I."/>
            <person name="Gay G."/>
            <person name="Grimwood J."/>
            <person name="Hoegger P.J."/>
            <person name="Jain P."/>
            <person name="Kilaru S."/>
            <person name="Labbe J."/>
            <person name="Lin Y.C."/>
            <person name="Legue V."/>
            <person name="Le Tacon F."/>
            <person name="Marmeisse R."/>
            <person name="Melayah D."/>
            <person name="Montanini B."/>
            <person name="Muratet M."/>
            <person name="Nehls U."/>
            <person name="Niculita-Hirzel H."/>
            <person name="Oudot-Le Secq M.P."/>
            <person name="Peter M."/>
            <person name="Quesneville H."/>
            <person name="Rajashekar B."/>
            <person name="Reich M."/>
            <person name="Rouhier N."/>
            <person name="Schmutz J."/>
            <person name="Yin T."/>
            <person name="Chalot M."/>
            <person name="Henrissat B."/>
            <person name="Kuees U."/>
            <person name="Lucas S."/>
            <person name="Van de Peer Y."/>
            <person name="Podila G.K."/>
            <person name="Polle A."/>
            <person name="Pukkila P.J."/>
            <person name="Richardson P.M."/>
            <person name="Rouze P."/>
            <person name="Sanders I.R."/>
            <person name="Stajich J.E."/>
            <person name="Tunlid A."/>
            <person name="Tuskan G."/>
            <person name="Grigoriev I.V."/>
        </authorList>
    </citation>
    <scope>NUCLEOTIDE SEQUENCE [LARGE SCALE GENOMIC DNA]</scope>
    <source>
        <strain evidence="2">S238N-H82 / ATCC MYA-4686</strain>
    </source>
</reference>
<keyword evidence="2" id="KW-1185">Reference proteome</keyword>
<dbReference type="InParanoid" id="B0E4P5"/>
<accession>B0E4P5</accession>
<name>B0E4P5_LACBS</name>
<dbReference type="HOGENOM" id="CLU_2776366_0_0_1"/>
<dbReference type="AlphaFoldDB" id="B0E4P5"/>
<dbReference type="KEGG" id="lbc:LACBIDRAFT_309347"/>
<dbReference type="EMBL" id="DS547473">
    <property type="protein sequence ID" value="EDQ98187.1"/>
    <property type="molecule type" value="Genomic_DNA"/>
</dbReference>
<protein>
    <submittedName>
        <fullName evidence="1">Predicted protein</fullName>
    </submittedName>
</protein>
<dbReference type="Proteomes" id="UP000001194">
    <property type="component" value="Unassembled WGS sequence"/>
</dbReference>
<evidence type="ECO:0000313" key="2">
    <source>
        <dbReference type="Proteomes" id="UP000001194"/>
    </source>
</evidence>
<organism evidence="2">
    <name type="scientific">Laccaria bicolor (strain S238N-H82 / ATCC MYA-4686)</name>
    <name type="common">Bicoloured deceiver</name>
    <name type="synonym">Laccaria laccata var. bicolor</name>
    <dbReference type="NCBI Taxonomy" id="486041"/>
    <lineage>
        <taxon>Eukaryota</taxon>
        <taxon>Fungi</taxon>
        <taxon>Dikarya</taxon>
        <taxon>Basidiomycota</taxon>
        <taxon>Agaricomycotina</taxon>
        <taxon>Agaricomycetes</taxon>
        <taxon>Agaricomycetidae</taxon>
        <taxon>Agaricales</taxon>
        <taxon>Agaricineae</taxon>
        <taxon>Hydnangiaceae</taxon>
        <taxon>Laccaria</taxon>
    </lineage>
</organism>
<dbReference type="OrthoDB" id="3031644at2759"/>
<proteinExistence type="predicted"/>
<dbReference type="GeneID" id="6086819"/>
<evidence type="ECO:0000313" key="1">
    <source>
        <dbReference type="EMBL" id="EDQ98187.1"/>
    </source>
</evidence>
<dbReference type="RefSeq" id="XP_001891163.1">
    <property type="nucleotide sequence ID" value="XM_001891128.1"/>
</dbReference>